<dbReference type="Pfam" id="PF09683">
    <property type="entry name" value="Lactococcin_972"/>
    <property type="match status" value="1"/>
</dbReference>
<keyword evidence="3" id="KW-1185">Reference proteome</keyword>
<organism evidence="2 3">
    <name type="scientific">Actinoplanes sichuanensis</name>
    <dbReference type="NCBI Taxonomy" id="512349"/>
    <lineage>
        <taxon>Bacteria</taxon>
        <taxon>Bacillati</taxon>
        <taxon>Actinomycetota</taxon>
        <taxon>Actinomycetes</taxon>
        <taxon>Micromonosporales</taxon>
        <taxon>Micromonosporaceae</taxon>
        <taxon>Actinoplanes</taxon>
    </lineage>
</organism>
<gene>
    <name evidence="2" type="ORF">ACFQ5G_54295</name>
</gene>
<dbReference type="Proteomes" id="UP001597183">
    <property type="component" value="Unassembled WGS sequence"/>
</dbReference>
<dbReference type="Gene3D" id="2.60.40.2850">
    <property type="match status" value="1"/>
</dbReference>
<keyword evidence="1" id="KW-0732">Signal</keyword>
<sequence length="101" mass="11023">MRKRKRMPKSLIAVLVGATAAVAVAVPAWATTEYVGGGTWAYGVNFGINRSEYWHPNNWHTSSVKSNGITSRSACTDPGLWSDAWRYAGVSGNKAYWNNAC</sequence>
<protein>
    <submittedName>
        <fullName evidence="2">Lactococcin 972 family bacteriocin</fullName>
    </submittedName>
</protein>
<proteinExistence type="predicted"/>
<reference evidence="3" key="1">
    <citation type="journal article" date="2019" name="Int. J. Syst. Evol. Microbiol.">
        <title>The Global Catalogue of Microorganisms (GCM) 10K type strain sequencing project: providing services to taxonomists for standard genome sequencing and annotation.</title>
        <authorList>
            <consortium name="The Broad Institute Genomics Platform"/>
            <consortium name="The Broad Institute Genome Sequencing Center for Infectious Disease"/>
            <person name="Wu L."/>
            <person name="Ma J."/>
        </authorList>
    </citation>
    <scope>NUCLEOTIDE SEQUENCE [LARGE SCALE GENOMIC DNA]</scope>
    <source>
        <strain evidence="3">CCM 7526</strain>
    </source>
</reference>
<feature type="chain" id="PRO_5047502089" evidence="1">
    <location>
        <begin position="31"/>
        <end position="101"/>
    </location>
</feature>
<dbReference type="EMBL" id="JBHTMK010000082">
    <property type="protein sequence ID" value="MFD1374360.1"/>
    <property type="molecule type" value="Genomic_DNA"/>
</dbReference>
<dbReference type="InterPro" id="IPR006540">
    <property type="entry name" value="Lactococcin_972"/>
</dbReference>
<dbReference type="RefSeq" id="WP_317795743.1">
    <property type="nucleotide sequence ID" value="NZ_AP028461.1"/>
</dbReference>
<evidence type="ECO:0000313" key="2">
    <source>
        <dbReference type="EMBL" id="MFD1374360.1"/>
    </source>
</evidence>
<accession>A0ABW4AVS7</accession>
<name>A0ABW4AVS7_9ACTN</name>
<comment type="caution">
    <text evidence="2">The sequence shown here is derived from an EMBL/GenBank/DDBJ whole genome shotgun (WGS) entry which is preliminary data.</text>
</comment>
<feature type="signal peptide" evidence="1">
    <location>
        <begin position="1"/>
        <end position="30"/>
    </location>
</feature>
<evidence type="ECO:0000256" key="1">
    <source>
        <dbReference type="SAM" id="SignalP"/>
    </source>
</evidence>
<evidence type="ECO:0000313" key="3">
    <source>
        <dbReference type="Proteomes" id="UP001597183"/>
    </source>
</evidence>
<dbReference type="NCBIfam" id="TIGR01653">
    <property type="entry name" value="lactococcin_972"/>
    <property type="match status" value="1"/>
</dbReference>